<organism evidence="2 3">
    <name type="scientific">Tetrahymena thermophila (strain SB210)</name>
    <dbReference type="NCBI Taxonomy" id="312017"/>
    <lineage>
        <taxon>Eukaryota</taxon>
        <taxon>Sar</taxon>
        <taxon>Alveolata</taxon>
        <taxon>Ciliophora</taxon>
        <taxon>Intramacronucleata</taxon>
        <taxon>Oligohymenophorea</taxon>
        <taxon>Hymenostomatida</taxon>
        <taxon>Tetrahymenina</taxon>
        <taxon>Tetrahymenidae</taxon>
        <taxon>Tetrahymena</taxon>
    </lineage>
</organism>
<gene>
    <name evidence="2" type="ORF">TTHERM_00046990</name>
</gene>
<protein>
    <submittedName>
        <fullName evidence="2">Transmembrane protein, putative</fullName>
    </submittedName>
</protein>
<feature type="transmembrane region" description="Helical" evidence="1">
    <location>
        <begin position="164"/>
        <end position="182"/>
    </location>
</feature>
<dbReference type="EMBL" id="GG662712">
    <property type="protein sequence ID" value="EAR94465.3"/>
    <property type="molecule type" value="Genomic_DNA"/>
</dbReference>
<keyword evidence="1" id="KW-0472">Membrane</keyword>
<proteinExistence type="predicted"/>
<sequence>MERIKQILFQIIYQKAANHKKLFFGRIKFQFKLIQLISTVKKFWMPLKKIFLKQTSRKSLNQSIVNQDIHNTSNDADLKKNRSMRLMQRLEKKYSEQGDQKTLLENNENLETSSIQTNQSQEPAIKITSNEFKQNKPQQTENQGISGSEKLELMKKKDQIIEKYDRLSIIICAVLGVILAILSKQSMSVNFLLIFVSYQLLYQIIQRNFLLARINSLLNQGQTELNIGSFVSEKANKAINLISHVSRFSKVFRQLADDISAFLFTFVVFSQILQRF</sequence>
<accession>Q23DJ2</accession>
<evidence type="ECO:0000313" key="2">
    <source>
        <dbReference type="EMBL" id="EAR94465.3"/>
    </source>
</evidence>
<dbReference type="KEGG" id="tet:TTHERM_00046990"/>
<dbReference type="Proteomes" id="UP000009168">
    <property type="component" value="Unassembled WGS sequence"/>
</dbReference>
<evidence type="ECO:0000256" key="1">
    <source>
        <dbReference type="SAM" id="Phobius"/>
    </source>
</evidence>
<name>Q23DJ2_TETTS</name>
<dbReference type="AlphaFoldDB" id="Q23DJ2"/>
<keyword evidence="1 2" id="KW-0812">Transmembrane</keyword>
<keyword evidence="3" id="KW-1185">Reference proteome</keyword>
<keyword evidence="1" id="KW-1133">Transmembrane helix</keyword>
<evidence type="ECO:0000313" key="3">
    <source>
        <dbReference type="Proteomes" id="UP000009168"/>
    </source>
</evidence>
<reference evidence="3" key="1">
    <citation type="journal article" date="2006" name="PLoS Biol.">
        <title>Macronuclear genome sequence of the ciliate Tetrahymena thermophila, a model eukaryote.</title>
        <authorList>
            <person name="Eisen J.A."/>
            <person name="Coyne R.S."/>
            <person name="Wu M."/>
            <person name="Wu D."/>
            <person name="Thiagarajan M."/>
            <person name="Wortman J.R."/>
            <person name="Badger J.H."/>
            <person name="Ren Q."/>
            <person name="Amedeo P."/>
            <person name="Jones K.M."/>
            <person name="Tallon L.J."/>
            <person name="Delcher A.L."/>
            <person name="Salzberg S.L."/>
            <person name="Silva J.C."/>
            <person name="Haas B.J."/>
            <person name="Majoros W.H."/>
            <person name="Farzad M."/>
            <person name="Carlton J.M."/>
            <person name="Smith R.K. Jr."/>
            <person name="Garg J."/>
            <person name="Pearlman R.E."/>
            <person name="Karrer K.M."/>
            <person name="Sun L."/>
            <person name="Manning G."/>
            <person name="Elde N.C."/>
            <person name="Turkewitz A.P."/>
            <person name="Asai D.J."/>
            <person name="Wilkes D.E."/>
            <person name="Wang Y."/>
            <person name="Cai H."/>
            <person name="Collins K."/>
            <person name="Stewart B.A."/>
            <person name="Lee S.R."/>
            <person name="Wilamowska K."/>
            <person name="Weinberg Z."/>
            <person name="Ruzzo W.L."/>
            <person name="Wloga D."/>
            <person name="Gaertig J."/>
            <person name="Frankel J."/>
            <person name="Tsao C.-C."/>
            <person name="Gorovsky M.A."/>
            <person name="Keeling P.J."/>
            <person name="Waller R.F."/>
            <person name="Patron N.J."/>
            <person name="Cherry J.M."/>
            <person name="Stover N.A."/>
            <person name="Krieger C.J."/>
            <person name="del Toro C."/>
            <person name="Ryder H.F."/>
            <person name="Williamson S.C."/>
            <person name="Barbeau R.A."/>
            <person name="Hamilton E.P."/>
            <person name="Orias E."/>
        </authorList>
    </citation>
    <scope>NUCLEOTIDE SEQUENCE [LARGE SCALE GENOMIC DNA]</scope>
    <source>
        <strain evidence="3">SB210</strain>
    </source>
</reference>
<feature type="transmembrane region" description="Helical" evidence="1">
    <location>
        <begin position="188"/>
        <end position="205"/>
    </location>
</feature>
<dbReference type="InParanoid" id="Q23DJ2"/>
<dbReference type="HOGENOM" id="CLU_1258366_0_0_1"/>
<dbReference type="GeneID" id="7844986"/>
<dbReference type="RefSeq" id="XP_001014694.3">
    <property type="nucleotide sequence ID" value="XM_001014694.3"/>
</dbReference>